<sequence length="385" mass="45225">MEETSIKPSSRKAIKYRGVECLNCAHPLDLSDRFCAYCGQLNTTKRLTLKDFFSEFILSVFTYDSRFRHTLKDLLFKPGTITRYYVDGKRFHYANPFRFFLSASIFYFIILGALSFFGTEELDSPIVNMNVNEDAIVAIDNALQDSIPNLKGVPAQFNDDIQTAIQEAKKESKRKREENATLKDSLGYKYTAQADMDTLSNISQFFKKFELFRDFYEVTDIDNTAMALDSLKYDKTRLNIWLYDKNYAIERVEKDPLRFINYMASKTPFFLFFFAPFYALFFWLIYSKKRANYMEHLVFIFHIFSWIFVVLLLSLIPDFFISNDNIVAAILLTLIGPFYFYKALRNFYKQNRVITLIKFVFLNIVFMISTSIFALIFFALTAAFY</sequence>
<dbReference type="EMBL" id="JBHSFV010000013">
    <property type="protein sequence ID" value="MFC4635924.1"/>
    <property type="molecule type" value="Genomic_DNA"/>
</dbReference>
<gene>
    <name evidence="3" type="ORF">ACFO3O_18580</name>
</gene>
<organism evidence="3 4">
    <name type="scientific">Dokdonia ponticola</name>
    <dbReference type="NCBI Taxonomy" id="2041041"/>
    <lineage>
        <taxon>Bacteria</taxon>
        <taxon>Pseudomonadati</taxon>
        <taxon>Bacteroidota</taxon>
        <taxon>Flavobacteriia</taxon>
        <taxon>Flavobacteriales</taxon>
        <taxon>Flavobacteriaceae</taxon>
        <taxon>Dokdonia</taxon>
    </lineage>
</organism>
<feature type="transmembrane region" description="Helical" evidence="2">
    <location>
        <begin position="269"/>
        <end position="286"/>
    </location>
</feature>
<keyword evidence="2" id="KW-0472">Membrane</keyword>
<evidence type="ECO:0000313" key="4">
    <source>
        <dbReference type="Proteomes" id="UP001596043"/>
    </source>
</evidence>
<evidence type="ECO:0000313" key="3">
    <source>
        <dbReference type="EMBL" id="MFC4635924.1"/>
    </source>
</evidence>
<dbReference type="Proteomes" id="UP001596043">
    <property type="component" value="Unassembled WGS sequence"/>
</dbReference>
<feature type="transmembrane region" description="Helical" evidence="2">
    <location>
        <begin position="326"/>
        <end position="344"/>
    </location>
</feature>
<reference evidence="4" key="1">
    <citation type="journal article" date="2019" name="Int. J. Syst. Evol. Microbiol.">
        <title>The Global Catalogue of Microorganisms (GCM) 10K type strain sequencing project: providing services to taxonomists for standard genome sequencing and annotation.</title>
        <authorList>
            <consortium name="The Broad Institute Genomics Platform"/>
            <consortium name="The Broad Institute Genome Sequencing Center for Infectious Disease"/>
            <person name="Wu L."/>
            <person name="Ma J."/>
        </authorList>
    </citation>
    <scope>NUCLEOTIDE SEQUENCE [LARGE SCALE GENOMIC DNA]</scope>
    <source>
        <strain evidence="4">YJ-61-S</strain>
    </source>
</reference>
<protein>
    <submittedName>
        <fullName evidence="3">DUF3667 domain-containing protein</fullName>
    </submittedName>
</protein>
<feature type="coiled-coil region" evidence="1">
    <location>
        <begin position="158"/>
        <end position="185"/>
    </location>
</feature>
<comment type="caution">
    <text evidence="3">The sequence shown here is derived from an EMBL/GenBank/DDBJ whole genome shotgun (WGS) entry which is preliminary data.</text>
</comment>
<dbReference type="Pfam" id="PF12412">
    <property type="entry name" value="DUF3667"/>
    <property type="match status" value="1"/>
</dbReference>
<keyword evidence="4" id="KW-1185">Reference proteome</keyword>
<dbReference type="InterPro" id="IPR022134">
    <property type="entry name" value="DUF3667"/>
</dbReference>
<keyword evidence="2" id="KW-1133">Transmembrane helix</keyword>
<dbReference type="RefSeq" id="WP_379981623.1">
    <property type="nucleotide sequence ID" value="NZ_JBHSFV010000013.1"/>
</dbReference>
<feature type="transmembrane region" description="Helical" evidence="2">
    <location>
        <begin position="298"/>
        <end position="320"/>
    </location>
</feature>
<evidence type="ECO:0000256" key="2">
    <source>
        <dbReference type="SAM" id="Phobius"/>
    </source>
</evidence>
<accession>A0ABV9I0T9</accession>
<keyword evidence="2" id="KW-0812">Transmembrane</keyword>
<feature type="transmembrane region" description="Helical" evidence="2">
    <location>
        <begin position="356"/>
        <end position="384"/>
    </location>
</feature>
<proteinExistence type="predicted"/>
<evidence type="ECO:0000256" key="1">
    <source>
        <dbReference type="SAM" id="Coils"/>
    </source>
</evidence>
<keyword evidence="1" id="KW-0175">Coiled coil</keyword>
<feature type="transmembrane region" description="Helical" evidence="2">
    <location>
        <begin position="99"/>
        <end position="119"/>
    </location>
</feature>
<name>A0ABV9I0T9_9FLAO</name>